<feature type="domain" description="ArsA HSP20-like" evidence="3">
    <location>
        <begin position="346"/>
        <end position="407"/>
    </location>
</feature>
<feature type="domain" description="ArsA/GET3 Anion-transporting ATPase-like" evidence="2">
    <location>
        <begin position="7"/>
        <end position="316"/>
    </location>
</feature>
<accession>A0ABV5X7H8</accession>
<reference evidence="4 5" key="1">
    <citation type="submission" date="2024-09" db="EMBL/GenBank/DDBJ databases">
        <authorList>
            <person name="Sun Q."/>
            <person name="Mori K."/>
        </authorList>
    </citation>
    <scope>NUCLEOTIDE SEQUENCE [LARGE SCALE GENOMIC DNA]</scope>
    <source>
        <strain evidence="4 5">JCM 11411</strain>
    </source>
</reference>
<evidence type="ECO:0000256" key="1">
    <source>
        <dbReference type="ARBA" id="ARBA00011040"/>
    </source>
</evidence>
<dbReference type="PANTHER" id="PTHR10803:SF3">
    <property type="entry name" value="ATPASE GET3"/>
    <property type="match status" value="1"/>
</dbReference>
<name>A0ABV5X7H8_9NOCA</name>
<dbReference type="InterPro" id="IPR008978">
    <property type="entry name" value="HSP20-like_chaperone"/>
</dbReference>
<protein>
    <submittedName>
        <fullName evidence="4">ArsA family ATPase</fullName>
    </submittedName>
</protein>
<dbReference type="RefSeq" id="WP_378373741.1">
    <property type="nucleotide sequence ID" value="NZ_JBHMAS010000002.1"/>
</dbReference>
<dbReference type="Pfam" id="PF02374">
    <property type="entry name" value="ArsA_ATPase"/>
    <property type="match status" value="1"/>
</dbReference>
<dbReference type="EMBL" id="JBHMAS010000002">
    <property type="protein sequence ID" value="MFB9778364.1"/>
    <property type="molecule type" value="Genomic_DNA"/>
</dbReference>
<dbReference type="PANTHER" id="PTHR10803">
    <property type="entry name" value="ARSENICAL PUMP-DRIVING ATPASE ARSENITE-TRANSLOCATING ATPASE"/>
    <property type="match status" value="1"/>
</dbReference>
<dbReference type="Gene3D" id="2.60.40.790">
    <property type="match status" value="1"/>
</dbReference>
<evidence type="ECO:0000259" key="3">
    <source>
        <dbReference type="Pfam" id="PF17886"/>
    </source>
</evidence>
<keyword evidence="5" id="KW-1185">Reference proteome</keyword>
<comment type="caution">
    <text evidence="4">The sequence shown here is derived from an EMBL/GenBank/DDBJ whole genome shotgun (WGS) entry which is preliminary data.</text>
</comment>
<dbReference type="Pfam" id="PF17886">
    <property type="entry name" value="ArsA_HSP20"/>
    <property type="match status" value="1"/>
</dbReference>
<sequence>MPEQRSRVQLFVGKGGVGTTTLAAATAVSAATSGARVLLVSIDQAGSLADVLGVPNPRTTTPLTERLDVRQLDTSALLEDKFRGLSGLIDAAGTFGAGDHEHGSSFEGLEPEELTGSLGIQDMLGLAEIVDFSDSGDYDLVIVDCPAAAEALRILGSPSMVSEYLERLWPRHRRMVAVTGTDMRLLLLVSVVERVLASVDRIAAHLSDRANTSVRVVTSADGVSVAATRRTLSGLALAGLRVDGIAVNNLVPQFNSPAGKAVDDSPAARWLASIQASQALVVDELRKSTDGMSVTTVERVCAEPVGLAALGEIAATFEGGTGTDSGTVGTADNIVVSLESGTGVDSVYVMRMYLPLVDPSSLSLGRVEDDVLVGADGVRRRVRLASVLRRCVVNGAELDGSYLIIRFSPDPAVWPV</sequence>
<dbReference type="InterPro" id="IPR016300">
    <property type="entry name" value="ATPase_ArsA/GET3"/>
</dbReference>
<gene>
    <name evidence="4" type="ORF">ACFFQ6_01615</name>
</gene>
<evidence type="ECO:0000313" key="4">
    <source>
        <dbReference type="EMBL" id="MFB9778364.1"/>
    </source>
</evidence>
<dbReference type="Proteomes" id="UP001589587">
    <property type="component" value="Unassembled WGS sequence"/>
</dbReference>
<dbReference type="CDD" id="cd02035">
    <property type="entry name" value="ArsA"/>
    <property type="match status" value="1"/>
</dbReference>
<dbReference type="InterPro" id="IPR040612">
    <property type="entry name" value="ArsA_HSP20-like"/>
</dbReference>
<evidence type="ECO:0000259" key="2">
    <source>
        <dbReference type="Pfam" id="PF02374"/>
    </source>
</evidence>
<dbReference type="Gene3D" id="3.40.50.300">
    <property type="entry name" value="P-loop containing nucleotide triphosphate hydrolases"/>
    <property type="match status" value="1"/>
</dbReference>
<evidence type="ECO:0000313" key="5">
    <source>
        <dbReference type="Proteomes" id="UP001589587"/>
    </source>
</evidence>
<proteinExistence type="inferred from homology"/>
<organism evidence="4 5">
    <name type="scientific">Rhodococcus baikonurensis</name>
    <dbReference type="NCBI Taxonomy" id="172041"/>
    <lineage>
        <taxon>Bacteria</taxon>
        <taxon>Bacillati</taxon>
        <taxon>Actinomycetota</taxon>
        <taxon>Actinomycetes</taxon>
        <taxon>Mycobacteriales</taxon>
        <taxon>Nocardiaceae</taxon>
        <taxon>Rhodococcus</taxon>
        <taxon>Rhodococcus erythropolis group</taxon>
    </lineage>
</organism>
<dbReference type="InterPro" id="IPR027417">
    <property type="entry name" value="P-loop_NTPase"/>
</dbReference>
<dbReference type="InterPro" id="IPR025723">
    <property type="entry name" value="ArsA/GET3_ATPase-like"/>
</dbReference>
<comment type="similarity">
    <text evidence="1">Belongs to the arsA ATPase family.</text>
</comment>
<dbReference type="SUPFAM" id="SSF52540">
    <property type="entry name" value="P-loop containing nucleoside triphosphate hydrolases"/>
    <property type="match status" value="1"/>
</dbReference>